<feature type="compositionally biased region" description="Acidic residues" evidence="5">
    <location>
        <begin position="618"/>
        <end position="630"/>
    </location>
</feature>
<evidence type="ECO:0000256" key="5">
    <source>
        <dbReference type="SAM" id="MobiDB-lite"/>
    </source>
</evidence>
<feature type="repeat" description="ANK" evidence="3">
    <location>
        <begin position="571"/>
        <end position="603"/>
    </location>
</feature>
<keyword evidence="7" id="KW-1185">Reference proteome</keyword>
<dbReference type="Pfam" id="PF12796">
    <property type="entry name" value="Ank_2"/>
    <property type="match status" value="1"/>
</dbReference>
<dbReference type="Proteomes" id="UP000191672">
    <property type="component" value="Unassembled WGS sequence"/>
</dbReference>
<keyword evidence="4" id="KW-0175">Coiled coil</keyword>
<comment type="caution">
    <text evidence="6">The sequence shown here is derived from an EMBL/GenBank/DDBJ whole genome shotgun (WGS) entry which is preliminary data.</text>
</comment>
<evidence type="ECO:0000256" key="2">
    <source>
        <dbReference type="ARBA" id="ARBA00023043"/>
    </source>
</evidence>
<feature type="region of interest" description="Disordered" evidence="5">
    <location>
        <begin position="1714"/>
        <end position="1741"/>
    </location>
</feature>
<feature type="repeat" description="ANK" evidence="3">
    <location>
        <begin position="538"/>
        <end position="565"/>
    </location>
</feature>
<dbReference type="PROSITE" id="PS50088">
    <property type="entry name" value="ANK_REPEAT"/>
    <property type="match status" value="4"/>
</dbReference>
<accession>A0A1V6Q1T1</accession>
<dbReference type="SMART" id="SM00248">
    <property type="entry name" value="ANK"/>
    <property type="match status" value="12"/>
</dbReference>
<feature type="repeat" description="ANK" evidence="3">
    <location>
        <begin position="677"/>
        <end position="705"/>
    </location>
</feature>
<keyword evidence="1" id="KW-0677">Repeat</keyword>
<dbReference type="PRINTS" id="PR01415">
    <property type="entry name" value="ANKYRIN"/>
</dbReference>
<evidence type="ECO:0000313" key="6">
    <source>
        <dbReference type="EMBL" id="OQD83189.1"/>
    </source>
</evidence>
<dbReference type="InterPro" id="IPR036770">
    <property type="entry name" value="Ankyrin_rpt-contain_sf"/>
</dbReference>
<feature type="region of interest" description="Disordered" evidence="5">
    <location>
        <begin position="1628"/>
        <end position="1647"/>
    </location>
</feature>
<dbReference type="SUPFAM" id="SSF48403">
    <property type="entry name" value="Ankyrin repeat"/>
    <property type="match status" value="3"/>
</dbReference>
<proteinExistence type="predicted"/>
<protein>
    <recommendedName>
        <fullName evidence="8">Ankyrin repeat protein</fullName>
    </recommendedName>
</protein>
<dbReference type="PANTHER" id="PTHR24198:SF165">
    <property type="entry name" value="ANKYRIN REPEAT-CONTAINING PROTEIN-RELATED"/>
    <property type="match status" value="1"/>
</dbReference>
<keyword evidence="2 3" id="KW-0040">ANK repeat</keyword>
<dbReference type="STRING" id="416450.A0A1V6Q1T1"/>
<evidence type="ECO:0008006" key="8">
    <source>
        <dbReference type="Google" id="ProtNLM"/>
    </source>
</evidence>
<sequence length="1741" mass="196873">MAFSLPSLPVKHNDFLAYVKSKPERPMRDLIEPFAKYDAVLRQTFAQAPSHASIQDNYVNIVPLYDQSRSTDVRIRARNLASETPEEKEKYILPLSDELRKPHDSPAVVPTMDEFQHNFALFTEGSLSEIDWSNVVAAGSAVVTSLLPVPEKYRHSKRGLRQYYHEEFAPASDVDLFLYGLTEEQALEKIKHIEDKIRNTILYETTTIRTKNTITIASQYPNRHVQIVLRIYRSIAEILTGFDVDVSCVAYDGRQVFASPRAIAAYMTQVNQIDLTRRSPSYENRLSKYSHRGFEVFWPQLDRSKIDPTIFERSFTRTEGLARLLVLEKLPLSQDRDNYLQKRREERGRPALNIYMRRRQGKELRGNIKDAWEDEVPEWQEQDQVSDYHTFTIPYGRNFNARKIEKLLYTKDLLLNAQWNQPKDREVYLHRHPAFFGEAEHVIHDCCGFCPQPANEEEKKVAEEESKIYISGDVSFIKDDPGRQEIGSFNPITETDWTEMAYVGRTERLCQAIVSNDLEAVKAFLAENGTNPDRRDYTGRTPLQLACMSSTAEIVQCLVDCGARMIPRMADGKTALHLAAARGDVEIIRILLTKSNQNEEEEENKKDDEKKNDKKEDNDDAMSIDGDETKDDMSLTSESYVKIENEDKDTEMTTYDTLEDNELEPDVYDINVVAWDSRTSPLHLAILHGHIEVVKELVTSFGADVLMPIKILNDYSKKPEAAILTLVLALSLPSVKAREMSKTLLELGASPAQADLAQKTPLYYIAHSTESELLDVYLHHDEPAVRRAINHLATRGSRWSPEFSSPLMVSLAAKSSSVAMKLLDTGAKPEIKITEFVKALKAQRETNHLYGDVEEEFKSSVDQPILQAVESDLPLVAIDLLKRGANVNTERKQRYQATGQTVLDLTREILKTLRGYMADPSYRPPTSDPNAMVFDKDDESYLAEFVPGSYKMFLASVQLRSARKRAHDAEERFQKAQIVPADPPGTAEKRQAIAELIRQYDDLEAELLTKGGKTFKELHPVDQPQQTVVAQVQPEKREPKKNVFRVRFNFRMVGITDDCRRGYLTLFEAAWNGDIATIRKLTLGMWGATQDQLPLEIAVSDSRGLSCLSIAIIRGHLDVAKSILQILRAQLKVKEPRGSKQTRFEIAINDDECSEEDEDDDDHLNIVGDEVDDTFTHDNVGEDISQVESDVTPFQAFSKDFDAFLFLDVLPPKHLCRTVPDNGNYWVSQDNVKINSLVKYAVYKNDLPLLEFLLETGKDLAQSNPHGKLKYSVSSEEFQLAIGLGRIDCLSKLIQSTGAGLPLAKLSQDCGVEARKEPQYYPGLSIRGTKRADWADAGRGGEIGHPDQRPPLLIAALQGNLASTEFFLGTGPGRYYLEYLNSIPDDEDVKRLAESQLGVEGTLLSWLQTRNNLVIHCAVMCRPSDETERLLQYLVDHHPECIEVRSSGGLTPLALAMSLHRVRFARILIAAGANQATRDSEANNILHLILHSAEGRNCRNSERCGRLINLLDQQLIPIMLIERAGDSSQTPFARWLRHCPSSDHRIDQKEGKAMVLSMTNLILNLANSSNQRHLELFDGAGNTVAHDAVKGGQHDVLEQILDRRPDLLYRENATGTTALEMAVDSWVNQQTSAPPESPHKNRNLPPQRMNMVSRSPVYFVEGISVPDHDVNIMLRVCQGRAQQTPSKRRLVSLFEANEVAKRLAVKSEEHGYGYGRRRGRYQRSSVREEDEVTMSNHLAAH</sequence>
<feature type="region of interest" description="Disordered" evidence="5">
    <location>
        <begin position="597"/>
        <end position="635"/>
    </location>
</feature>
<dbReference type="PROSITE" id="PS50297">
    <property type="entry name" value="ANK_REP_REGION"/>
    <property type="match status" value="3"/>
</dbReference>
<evidence type="ECO:0000256" key="3">
    <source>
        <dbReference type="PROSITE-ProRule" id="PRU00023"/>
    </source>
</evidence>
<evidence type="ECO:0000313" key="7">
    <source>
        <dbReference type="Proteomes" id="UP000191672"/>
    </source>
</evidence>
<dbReference type="PANTHER" id="PTHR24198">
    <property type="entry name" value="ANKYRIN REPEAT AND PROTEIN KINASE DOMAIN-CONTAINING PROTEIN"/>
    <property type="match status" value="1"/>
</dbReference>
<evidence type="ECO:0000256" key="4">
    <source>
        <dbReference type="SAM" id="Coils"/>
    </source>
</evidence>
<organism evidence="6 7">
    <name type="scientific">Penicillium antarcticum</name>
    <dbReference type="NCBI Taxonomy" id="416450"/>
    <lineage>
        <taxon>Eukaryota</taxon>
        <taxon>Fungi</taxon>
        <taxon>Dikarya</taxon>
        <taxon>Ascomycota</taxon>
        <taxon>Pezizomycotina</taxon>
        <taxon>Eurotiomycetes</taxon>
        <taxon>Eurotiomycetidae</taxon>
        <taxon>Eurotiales</taxon>
        <taxon>Aspergillaceae</taxon>
        <taxon>Penicillium</taxon>
    </lineage>
</organism>
<dbReference type="InterPro" id="IPR002110">
    <property type="entry name" value="Ankyrin_rpt"/>
</dbReference>
<dbReference type="Pfam" id="PF00023">
    <property type="entry name" value="Ank"/>
    <property type="match status" value="1"/>
</dbReference>
<gene>
    <name evidence="6" type="ORF">PENANT_c018G10571</name>
</gene>
<feature type="repeat" description="ANK" evidence="3">
    <location>
        <begin position="1448"/>
        <end position="1480"/>
    </location>
</feature>
<feature type="compositionally biased region" description="Basic and acidic residues" evidence="5">
    <location>
        <begin position="603"/>
        <end position="617"/>
    </location>
</feature>
<dbReference type="EMBL" id="MDYN01000018">
    <property type="protein sequence ID" value="OQD83189.1"/>
    <property type="molecule type" value="Genomic_DNA"/>
</dbReference>
<dbReference type="Gene3D" id="1.25.40.20">
    <property type="entry name" value="Ankyrin repeat-containing domain"/>
    <property type="match status" value="5"/>
</dbReference>
<reference evidence="7" key="1">
    <citation type="journal article" date="2017" name="Nat. Microbiol.">
        <title>Global analysis of biosynthetic gene clusters reveals vast potential of secondary metabolite production in Penicillium species.</title>
        <authorList>
            <person name="Nielsen J.C."/>
            <person name="Grijseels S."/>
            <person name="Prigent S."/>
            <person name="Ji B."/>
            <person name="Dainat J."/>
            <person name="Nielsen K.F."/>
            <person name="Frisvad J.C."/>
            <person name="Workman M."/>
            <person name="Nielsen J."/>
        </authorList>
    </citation>
    <scope>NUCLEOTIDE SEQUENCE [LARGE SCALE GENOMIC DNA]</scope>
    <source>
        <strain evidence="7">IBT 31811</strain>
    </source>
</reference>
<feature type="coiled-coil region" evidence="4">
    <location>
        <begin position="959"/>
        <end position="1006"/>
    </location>
</feature>
<name>A0A1V6Q1T1_9EURO</name>
<evidence type="ECO:0000256" key="1">
    <source>
        <dbReference type="ARBA" id="ARBA00022737"/>
    </source>
</evidence>